<evidence type="ECO:0000259" key="2">
    <source>
        <dbReference type="PROSITE" id="PS50006"/>
    </source>
</evidence>
<dbReference type="OrthoDB" id="277679at2"/>
<evidence type="ECO:0000313" key="4">
    <source>
        <dbReference type="Proteomes" id="UP000245802"/>
    </source>
</evidence>
<dbReference type="CDD" id="cd00060">
    <property type="entry name" value="FHA"/>
    <property type="match status" value="1"/>
</dbReference>
<dbReference type="InterPro" id="IPR050923">
    <property type="entry name" value="Cell_Proc_Reg/RNA_Proc"/>
</dbReference>
<gene>
    <name evidence="3" type="ORF">C1280_25885</name>
</gene>
<dbReference type="SUPFAM" id="SSF49879">
    <property type="entry name" value="SMAD/FHA domain"/>
    <property type="match status" value="1"/>
</dbReference>
<dbReference type="Pfam" id="PF00498">
    <property type="entry name" value="FHA"/>
    <property type="match status" value="1"/>
</dbReference>
<dbReference type="PANTHER" id="PTHR23308">
    <property type="entry name" value="NUCLEAR INHIBITOR OF PROTEIN PHOSPHATASE-1"/>
    <property type="match status" value="1"/>
</dbReference>
<sequence length="128" mass="14304">MRARLVSADGGPSIDLVKDMTLFGRDEDCDTRLDHKSVSKLHCVVVKTDGLLLLRDLGSTNGTRVNGQRVRRAALLPNDTVAIANLKYVVKFGVELEKLEQQEEPRPKKEPAAQLRRNALPDVYPEQK</sequence>
<dbReference type="RefSeq" id="WP_010034513.1">
    <property type="nucleotide sequence ID" value="NZ_CP025958.1"/>
</dbReference>
<dbReference type="SMART" id="SM00240">
    <property type="entry name" value="FHA"/>
    <property type="match status" value="1"/>
</dbReference>
<dbReference type="KEGG" id="gog:C1280_25885"/>
<dbReference type="InterPro" id="IPR008984">
    <property type="entry name" value="SMAD_FHA_dom_sf"/>
</dbReference>
<feature type="compositionally biased region" description="Basic and acidic residues" evidence="1">
    <location>
        <begin position="100"/>
        <end position="111"/>
    </location>
</feature>
<organism evidence="3 4">
    <name type="scientific">Gemmata obscuriglobus</name>
    <dbReference type="NCBI Taxonomy" id="114"/>
    <lineage>
        <taxon>Bacteria</taxon>
        <taxon>Pseudomonadati</taxon>
        <taxon>Planctomycetota</taxon>
        <taxon>Planctomycetia</taxon>
        <taxon>Gemmatales</taxon>
        <taxon>Gemmataceae</taxon>
        <taxon>Gemmata</taxon>
    </lineage>
</organism>
<feature type="region of interest" description="Disordered" evidence="1">
    <location>
        <begin position="100"/>
        <end position="128"/>
    </location>
</feature>
<dbReference type="InterPro" id="IPR000253">
    <property type="entry name" value="FHA_dom"/>
</dbReference>
<dbReference type="PROSITE" id="PS50006">
    <property type="entry name" value="FHA_DOMAIN"/>
    <property type="match status" value="1"/>
</dbReference>
<keyword evidence="4" id="KW-1185">Reference proteome</keyword>
<feature type="domain" description="FHA" evidence="2">
    <location>
        <begin position="21"/>
        <end position="70"/>
    </location>
</feature>
<protein>
    <submittedName>
        <fullName evidence="3">FHA domain-containing protein</fullName>
    </submittedName>
</protein>
<dbReference type="Gene3D" id="2.60.200.20">
    <property type="match status" value="1"/>
</dbReference>
<dbReference type="EMBL" id="CP025958">
    <property type="protein sequence ID" value="AWM40097.1"/>
    <property type="molecule type" value="Genomic_DNA"/>
</dbReference>
<reference evidence="3 4" key="1">
    <citation type="submission" date="2018-01" db="EMBL/GenBank/DDBJ databases">
        <title>G. obscuriglobus.</title>
        <authorList>
            <person name="Franke J."/>
            <person name="Blomberg W."/>
            <person name="Selmecki A."/>
        </authorList>
    </citation>
    <scope>NUCLEOTIDE SEQUENCE [LARGE SCALE GENOMIC DNA]</scope>
    <source>
        <strain evidence="3 4">DSM 5831</strain>
    </source>
</reference>
<dbReference type="AlphaFoldDB" id="A0A2Z3H975"/>
<accession>A0A2Z3H975</accession>
<proteinExistence type="predicted"/>
<evidence type="ECO:0000313" key="3">
    <source>
        <dbReference type="EMBL" id="AWM40097.1"/>
    </source>
</evidence>
<name>A0A2Z3H975_9BACT</name>
<evidence type="ECO:0000256" key="1">
    <source>
        <dbReference type="SAM" id="MobiDB-lite"/>
    </source>
</evidence>
<dbReference type="Proteomes" id="UP000245802">
    <property type="component" value="Chromosome"/>
</dbReference>